<feature type="region of interest" description="Disordered" evidence="1">
    <location>
        <begin position="61"/>
        <end position="148"/>
    </location>
</feature>
<dbReference type="SUPFAM" id="SSF46934">
    <property type="entry name" value="UBA-like"/>
    <property type="match status" value="1"/>
</dbReference>
<dbReference type="Gene3D" id="1.10.8.10">
    <property type="entry name" value="DNA helicase RuvA subunit, C-terminal domain"/>
    <property type="match status" value="1"/>
</dbReference>
<dbReference type="Proteomes" id="UP001164746">
    <property type="component" value="Chromosome 5"/>
</dbReference>
<name>A0ABY7E7C8_MYAAR</name>
<dbReference type="InterPro" id="IPR009060">
    <property type="entry name" value="UBA-like_sf"/>
</dbReference>
<accession>A0ABY7E7C8</accession>
<dbReference type="InterPro" id="IPR015940">
    <property type="entry name" value="UBA"/>
</dbReference>
<evidence type="ECO:0000313" key="3">
    <source>
        <dbReference type="EMBL" id="WAR05064.1"/>
    </source>
</evidence>
<feature type="compositionally biased region" description="Basic and acidic residues" evidence="1">
    <location>
        <begin position="133"/>
        <end position="148"/>
    </location>
</feature>
<evidence type="ECO:0000313" key="4">
    <source>
        <dbReference type="Proteomes" id="UP001164746"/>
    </source>
</evidence>
<dbReference type="EMBL" id="CP111016">
    <property type="protein sequence ID" value="WAR05064.1"/>
    <property type="molecule type" value="Genomic_DNA"/>
</dbReference>
<feature type="compositionally biased region" description="Polar residues" evidence="1">
    <location>
        <begin position="76"/>
        <end position="105"/>
    </location>
</feature>
<feature type="domain" description="UBA" evidence="2">
    <location>
        <begin position="152"/>
        <end position="192"/>
    </location>
</feature>
<organism evidence="3 4">
    <name type="scientific">Mya arenaria</name>
    <name type="common">Soft-shell clam</name>
    <dbReference type="NCBI Taxonomy" id="6604"/>
    <lineage>
        <taxon>Eukaryota</taxon>
        <taxon>Metazoa</taxon>
        <taxon>Spiralia</taxon>
        <taxon>Lophotrochozoa</taxon>
        <taxon>Mollusca</taxon>
        <taxon>Bivalvia</taxon>
        <taxon>Autobranchia</taxon>
        <taxon>Heteroconchia</taxon>
        <taxon>Euheterodonta</taxon>
        <taxon>Imparidentia</taxon>
        <taxon>Neoheterodontei</taxon>
        <taxon>Myida</taxon>
        <taxon>Myoidea</taxon>
        <taxon>Myidae</taxon>
        <taxon>Mya</taxon>
    </lineage>
</organism>
<keyword evidence="4" id="KW-1185">Reference proteome</keyword>
<evidence type="ECO:0000256" key="1">
    <source>
        <dbReference type="SAM" id="MobiDB-lite"/>
    </source>
</evidence>
<protein>
    <recommendedName>
        <fullName evidence="2">UBA domain-containing protein</fullName>
    </recommendedName>
</protein>
<dbReference type="PROSITE" id="PS50030">
    <property type="entry name" value="UBA"/>
    <property type="match status" value="1"/>
</dbReference>
<evidence type="ECO:0000259" key="2">
    <source>
        <dbReference type="PROSITE" id="PS50030"/>
    </source>
</evidence>
<proteinExistence type="predicted"/>
<gene>
    <name evidence="3" type="ORF">MAR_020433</name>
</gene>
<sequence length="196" mass="21830">MNILNKTMFHPPISAIYTCIYTYNVQKYIHVYTSITCHSNSPPLPPGVSYAELRYEVPALGGSSKPERMDTGGGNSAPNHAPNSGDQSNMSTMQGGTIFSVTGNSRAPLHRVPSEYDVPPLPAPRGRNTPTLDSRDRLRENQDINKENSYDSINEDHVEELTKKGYNRMKVLEALRVAKNNITMAEEILETFVKTM</sequence>
<reference evidence="3" key="1">
    <citation type="submission" date="2022-11" db="EMBL/GenBank/DDBJ databases">
        <title>Centuries of genome instability and evolution in soft-shell clam transmissible cancer (bioRxiv).</title>
        <authorList>
            <person name="Hart S.F.M."/>
            <person name="Yonemitsu M.A."/>
            <person name="Giersch R.M."/>
            <person name="Beal B.F."/>
            <person name="Arriagada G."/>
            <person name="Davis B.W."/>
            <person name="Ostrander E.A."/>
            <person name="Goff S.P."/>
            <person name="Metzger M.J."/>
        </authorList>
    </citation>
    <scope>NUCLEOTIDE SEQUENCE</scope>
    <source>
        <strain evidence="3">MELC-2E11</strain>
        <tissue evidence="3">Siphon/mantle</tissue>
    </source>
</reference>